<dbReference type="GO" id="GO:0031106">
    <property type="term" value="P:septin ring organization"/>
    <property type="evidence" value="ECO:0007669"/>
    <property type="project" value="TreeGrafter"/>
</dbReference>
<dbReference type="InterPro" id="IPR000219">
    <property type="entry name" value="DH_dom"/>
</dbReference>
<dbReference type="CDD" id="cd00014">
    <property type="entry name" value="CH_SF"/>
    <property type="match status" value="1"/>
</dbReference>
<proteinExistence type="predicted"/>
<dbReference type="Gene3D" id="1.20.900.10">
    <property type="entry name" value="Dbl homology (DH) domain"/>
    <property type="match status" value="1"/>
</dbReference>
<feature type="domain" description="PH" evidence="2">
    <location>
        <begin position="391"/>
        <end position="534"/>
    </location>
</feature>
<feature type="region of interest" description="Disordered" evidence="1">
    <location>
        <begin position="575"/>
        <end position="608"/>
    </location>
</feature>
<feature type="region of interest" description="Disordered" evidence="1">
    <location>
        <begin position="1"/>
        <end position="20"/>
    </location>
</feature>
<dbReference type="GO" id="GO:0043332">
    <property type="term" value="C:mating projection tip"/>
    <property type="evidence" value="ECO:0007669"/>
    <property type="project" value="TreeGrafter"/>
</dbReference>
<dbReference type="PROSITE" id="PS00741">
    <property type="entry name" value="DH_1"/>
    <property type="match status" value="1"/>
</dbReference>
<dbReference type="Gene3D" id="2.30.29.30">
    <property type="entry name" value="Pleckstrin-homology domain (PH domain)/Phosphotyrosine-binding domain (PTB)"/>
    <property type="match status" value="1"/>
</dbReference>
<keyword evidence="5" id="KW-1185">Reference proteome</keyword>
<dbReference type="InterPro" id="IPR033511">
    <property type="entry name" value="Cdc24/Scd1_PH_dom"/>
</dbReference>
<dbReference type="CDD" id="cd13246">
    <property type="entry name" value="PH_Scd1"/>
    <property type="match status" value="1"/>
</dbReference>
<dbReference type="PROSITE" id="PS50010">
    <property type="entry name" value="DH_2"/>
    <property type="match status" value="1"/>
</dbReference>
<dbReference type="InterPro" id="IPR001849">
    <property type="entry name" value="PH_domain"/>
</dbReference>
<dbReference type="GO" id="GO:0005085">
    <property type="term" value="F:guanyl-nucleotide exchange factor activity"/>
    <property type="evidence" value="ECO:0007669"/>
    <property type="project" value="InterPro"/>
</dbReference>
<dbReference type="SMART" id="SM00233">
    <property type="entry name" value="PH"/>
    <property type="match status" value="1"/>
</dbReference>
<dbReference type="Pfam" id="PF15411">
    <property type="entry name" value="PH_10"/>
    <property type="match status" value="1"/>
</dbReference>
<feature type="region of interest" description="Disordered" evidence="1">
    <location>
        <begin position="435"/>
        <end position="464"/>
    </location>
</feature>
<dbReference type="Proteomes" id="UP001219933">
    <property type="component" value="Chromosome 3"/>
</dbReference>
<dbReference type="InterPro" id="IPR001331">
    <property type="entry name" value="GDS_CDC24_CS"/>
</dbReference>
<dbReference type="SUPFAM" id="SSF50729">
    <property type="entry name" value="PH domain-like"/>
    <property type="match status" value="1"/>
</dbReference>
<dbReference type="GO" id="GO:0030010">
    <property type="term" value="P:establishment of cell polarity"/>
    <property type="evidence" value="ECO:0007669"/>
    <property type="project" value="TreeGrafter"/>
</dbReference>
<dbReference type="GO" id="GO:0000935">
    <property type="term" value="C:division septum"/>
    <property type="evidence" value="ECO:0007669"/>
    <property type="project" value="TreeGrafter"/>
</dbReference>
<dbReference type="Gene3D" id="3.10.20.90">
    <property type="entry name" value="Phosphatidylinositol 3-kinase Catalytic Subunit, Chain A, domain 1"/>
    <property type="match status" value="1"/>
</dbReference>
<feature type="domain" description="DH" evidence="3">
    <location>
        <begin position="186"/>
        <end position="367"/>
    </location>
</feature>
<dbReference type="SUPFAM" id="SSF48065">
    <property type="entry name" value="DBL homology domain (DH-domain)"/>
    <property type="match status" value="1"/>
</dbReference>
<dbReference type="GO" id="GO:0035556">
    <property type="term" value="P:intracellular signal transduction"/>
    <property type="evidence" value="ECO:0007669"/>
    <property type="project" value="InterPro"/>
</dbReference>
<dbReference type="SUPFAM" id="SSF54277">
    <property type="entry name" value="CAD &amp; PB1 domains"/>
    <property type="match status" value="1"/>
</dbReference>
<dbReference type="FunFam" id="1.20.900.10:FF:000046">
    <property type="entry name" value="Related to CDC24-GTP/GDP exchange factor for Cdc42p"/>
    <property type="match status" value="1"/>
</dbReference>
<dbReference type="Pfam" id="PF00621">
    <property type="entry name" value="RhoGEF"/>
    <property type="match status" value="1"/>
</dbReference>
<dbReference type="GO" id="GO:0005737">
    <property type="term" value="C:cytoplasm"/>
    <property type="evidence" value="ECO:0007669"/>
    <property type="project" value="TreeGrafter"/>
</dbReference>
<evidence type="ECO:0000256" key="1">
    <source>
        <dbReference type="SAM" id="MobiDB-lite"/>
    </source>
</evidence>
<organism evidence="4 5">
    <name type="scientific">Malassezia cuniculi</name>
    <dbReference type="NCBI Taxonomy" id="948313"/>
    <lineage>
        <taxon>Eukaryota</taxon>
        <taxon>Fungi</taxon>
        <taxon>Dikarya</taxon>
        <taxon>Basidiomycota</taxon>
        <taxon>Ustilaginomycotina</taxon>
        <taxon>Malasseziomycetes</taxon>
        <taxon>Malasseziales</taxon>
        <taxon>Malasseziaceae</taxon>
        <taxon>Malassezia</taxon>
    </lineage>
</organism>
<dbReference type="GO" id="GO:0005634">
    <property type="term" value="C:nucleus"/>
    <property type="evidence" value="ECO:0007669"/>
    <property type="project" value="TreeGrafter"/>
</dbReference>
<evidence type="ECO:0000313" key="4">
    <source>
        <dbReference type="EMBL" id="WFD35520.1"/>
    </source>
</evidence>
<dbReference type="CDD" id="cd00160">
    <property type="entry name" value="RhoGEF"/>
    <property type="match status" value="1"/>
</dbReference>
<dbReference type="SMART" id="SM00325">
    <property type="entry name" value="RhoGEF"/>
    <property type="match status" value="1"/>
</dbReference>
<dbReference type="AlphaFoldDB" id="A0AAF0J6X2"/>
<evidence type="ECO:0000259" key="3">
    <source>
        <dbReference type="PROSITE" id="PS50010"/>
    </source>
</evidence>
<dbReference type="CDD" id="cd05992">
    <property type="entry name" value="PB1"/>
    <property type="match status" value="1"/>
</dbReference>
<feature type="compositionally biased region" description="Basic and acidic residues" evidence="1">
    <location>
        <begin position="591"/>
        <end position="603"/>
    </location>
</feature>
<dbReference type="InterPro" id="IPR053026">
    <property type="entry name" value="CDC42_GEF"/>
</dbReference>
<dbReference type="InterPro" id="IPR035899">
    <property type="entry name" value="DBL_dom_sf"/>
</dbReference>
<dbReference type="Pfam" id="PF06395">
    <property type="entry name" value="CDC24"/>
    <property type="match status" value="1"/>
</dbReference>
<dbReference type="InterPro" id="IPR011993">
    <property type="entry name" value="PH-like_dom_sf"/>
</dbReference>
<sequence>MESTASGARSGGPAPANTLGNRPLATSTGIYQSCVALRERLWCVPGFGEAFLEPVSPGMQPQYDPVTQLWQCFRLGTPLCVLFNALGPEKTRPLSLGVEVNLSSANACKALVMRFLIALKEQLGWDAEDTFTVMQLYVNDTNGFVRVVRTVDRLLDVLSANGKLLAAPEKALRAGGPAAGGAGDDERMRVVTELLETERKYVHDLEVLQQYANALAYHEILPTDTIYMLFGNLNQLVDVQRRFLICVEENALRAPEEQQFGHIFRSMERDFSVYELFCANYAQALDVISRESQHLLRLRGMPGTADCYLEPAYELPAFLIKPVQRICKYPLLLEQLLKRTPADAPKRDELVEALTVIRRITDKVNETSRVQSNMEVVRNLTARVEDWKGHSLPSFGALLLHDVFVVSKDESEREFHVYLFERILLCCKDASVPQGQQQRSRSRGALLRPRQGSFSSTLPTRREGGPLQLKGRIFISNITRIQVHSRAAAPYTTTGSYVLQIWWRGESEQESFCIKCRNEETLRMWHTTLQRLLDEYALRRQLAINARSKLPPMSFQNARTPTAFMQVTTPVVPTPLDLPLGRSSISDESGGTERKSSEVDPTIRRPSAVSASAIAGARLRHLQRPHAPTRSMSAAASGSVTPNSLDLDLAALSLAQSVPGLHHQRQLSPHSATPMKPTLSDSALRGEVPTLPHIPALQPMSPTMPGSPELTGWNPYFPAMTPAVSTPVTDTTPDFPGSSPLETGQNSPVAARIRHGDTAFYCAIPAATTFAALVEMVHTQIDMHGAGLDSAASLSPQSLSFGAHLYYIDDDGDRVMMYDNEDLSIAMDLARAAQTPIELIVP</sequence>
<dbReference type="InterPro" id="IPR010481">
    <property type="entry name" value="Cdc24/Scd1_N"/>
</dbReference>
<dbReference type="EMBL" id="CP119879">
    <property type="protein sequence ID" value="WFD35520.1"/>
    <property type="molecule type" value="Genomic_DNA"/>
</dbReference>
<protein>
    <submittedName>
        <fullName evidence="4">Guanine nucleotide exchange factor for Cdc42p</fullName>
    </submittedName>
</protein>
<dbReference type="PANTHER" id="PTHR47339:SF1">
    <property type="entry name" value="CELL DIVISION CONTROL PROTEIN 24"/>
    <property type="match status" value="1"/>
</dbReference>
<name>A0AAF0J6X2_9BASI</name>
<accession>A0AAF0J6X2</accession>
<dbReference type="PANTHER" id="PTHR47339">
    <property type="entry name" value="CELL DIVISION CONTROL PROTEIN 24"/>
    <property type="match status" value="1"/>
</dbReference>
<evidence type="ECO:0000259" key="2">
    <source>
        <dbReference type="PROSITE" id="PS50003"/>
    </source>
</evidence>
<evidence type="ECO:0000313" key="5">
    <source>
        <dbReference type="Proteomes" id="UP001219933"/>
    </source>
</evidence>
<dbReference type="PROSITE" id="PS50003">
    <property type="entry name" value="PH_DOMAIN"/>
    <property type="match status" value="1"/>
</dbReference>
<feature type="compositionally biased region" description="Low complexity" evidence="1">
    <location>
        <begin position="1"/>
        <end position="16"/>
    </location>
</feature>
<gene>
    <name evidence="4" type="primary">CDC24</name>
    <name evidence="4" type="ORF">MCUN1_002378</name>
</gene>
<reference evidence="4" key="1">
    <citation type="submission" date="2023-03" db="EMBL/GenBank/DDBJ databases">
        <title>Mating type loci evolution in Malassezia.</title>
        <authorList>
            <person name="Coelho M.A."/>
        </authorList>
    </citation>
    <scope>NUCLEOTIDE SEQUENCE</scope>
    <source>
        <strain evidence="4">CBS 11721</strain>
    </source>
</reference>